<evidence type="ECO:0000313" key="3">
    <source>
        <dbReference type="Proteomes" id="UP001211249"/>
    </source>
</evidence>
<evidence type="ECO:0000256" key="1">
    <source>
        <dbReference type="SAM" id="Phobius"/>
    </source>
</evidence>
<gene>
    <name evidence="2" type="ORF">PN451_01425</name>
</gene>
<feature type="transmembrane region" description="Helical" evidence="1">
    <location>
        <begin position="34"/>
        <end position="53"/>
    </location>
</feature>
<keyword evidence="1" id="KW-0472">Membrane</keyword>
<evidence type="ECO:0000313" key="2">
    <source>
        <dbReference type="EMBL" id="MDB9534518.1"/>
    </source>
</evidence>
<organism evidence="2 3">
    <name type="scientific">Dolichospermum planctonicum CS-1226</name>
    <dbReference type="NCBI Taxonomy" id="3021751"/>
    <lineage>
        <taxon>Bacteria</taxon>
        <taxon>Bacillati</taxon>
        <taxon>Cyanobacteriota</taxon>
        <taxon>Cyanophyceae</taxon>
        <taxon>Nostocales</taxon>
        <taxon>Aphanizomenonaceae</taxon>
        <taxon>Dolichospermum</taxon>
        <taxon>Dolichospermum planctonicum</taxon>
    </lineage>
</organism>
<comment type="caution">
    <text evidence="2">The sequence shown here is derived from an EMBL/GenBank/DDBJ whole genome shotgun (WGS) entry which is preliminary data.</text>
</comment>
<sequence length="121" mass="13087">MDASTFVGLMIASGVAVAVYRDAVNIGWESSSAVLIAIGVFLFLIIFLPIYLFTKNNPGRTKVAMAANKEISQQSSQGIKDITIDANKIAVEVRISNTLLVRKLLYQSMSKGELPAGIRII</sequence>
<keyword evidence="3" id="KW-1185">Reference proteome</keyword>
<dbReference type="Proteomes" id="UP001211249">
    <property type="component" value="Unassembled WGS sequence"/>
</dbReference>
<dbReference type="RefSeq" id="WP_271794603.1">
    <property type="nucleotide sequence ID" value="NZ_JAQMUC010000008.1"/>
</dbReference>
<keyword evidence="1" id="KW-0812">Transmembrane</keyword>
<reference evidence="2 3" key="1">
    <citation type="submission" date="2023-01" db="EMBL/GenBank/DDBJ databases">
        <title>Genomes from the Australian National Cyanobacteria Reference Collection.</title>
        <authorList>
            <person name="Willis A."/>
            <person name="Lee E.M.F."/>
        </authorList>
    </citation>
    <scope>NUCLEOTIDE SEQUENCE [LARGE SCALE GENOMIC DNA]</scope>
    <source>
        <strain evidence="2 3">CS-1226</strain>
    </source>
</reference>
<dbReference type="EMBL" id="JAQMUC010000008">
    <property type="protein sequence ID" value="MDB9534518.1"/>
    <property type="molecule type" value="Genomic_DNA"/>
</dbReference>
<accession>A0ABT5AB66</accession>
<name>A0ABT5AB66_9CYAN</name>
<protein>
    <submittedName>
        <fullName evidence="2">Uncharacterized protein</fullName>
    </submittedName>
</protein>
<proteinExistence type="predicted"/>
<keyword evidence="1" id="KW-1133">Transmembrane helix</keyword>